<accession>A0A3B0V1F8</accession>
<dbReference type="AlphaFoldDB" id="A0A3B0V1F8"/>
<reference evidence="1" key="1">
    <citation type="submission" date="2018-06" db="EMBL/GenBank/DDBJ databases">
        <authorList>
            <person name="Zhirakovskaya E."/>
        </authorList>
    </citation>
    <scope>NUCLEOTIDE SEQUENCE</scope>
</reference>
<gene>
    <name evidence="1" type="ORF">MNBD_CHLOROFLEXI01-262</name>
</gene>
<protein>
    <submittedName>
        <fullName evidence="1">Uncharacterized protein</fullName>
    </submittedName>
</protein>
<dbReference type="EMBL" id="UOEU01000520">
    <property type="protein sequence ID" value="VAW34243.1"/>
    <property type="molecule type" value="Genomic_DNA"/>
</dbReference>
<evidence type="ECO:0000313" key="1">
    <source>
        <dbReference type="EMBL" id="VAW34243.1"/>
    </source>
</evidence>
<proteinExistence type="predicted"/>
<sequence length="65" mass="6846">MSNGSLFTDSTIVLVESHVPGVASLTQRFLFNDSQLGENLALLGLGESIVNSGGDVTYTSWNVSV</sequence>
<name>A0A3B0V1F8_9ZZZZ</name>
<organism evidence="1">
    <name type="scientific">hydrothermal vent metagenome</name>
    <dbReference type="NCBI Taxonomy" id="652676"/>
    <lineage>
        <taxon>unclassified sequences</taxon>
        <taxon>metagenomes</taxon>
        <taxon>ecological metagenomes</taxon>
    </lineage>
</organism>